<gene>
    <name evidence="14" type="ORF">SAMN02745196_00659</name>
</gene>
<dbReference type="InterPro" id="IPR010998">
    <property type="entry name" value="Integrase_recombinase_N"/>
</dbReference>
<dbReference type="InterPro" id="IPR011010">
    <property type="entry name" value="DNA_brk_join_enz"/>
</dbReference>
<evidence type="ECO:0000256" key="5">
    <source>
        <dbReference type="ARBA" id="ARBA00022618"/>
    </source>
</evidence>
<dbReference type="Pfam" id="PF02899">
    <property type="entry name" value="Phage_int_SAM_1"/>
    <property type="match status" value="1"/>
</dbReference>
<dbReference type="Gene3D" id="1.10.443.10">
    <property type="entry name" value="Intergrase catalytic core"/>
    <property type="match status" value="1"/>
</dbReference>
<dbReference type="PANTHER" id="PTHR30349:SF77">
    <property type="entry name" value="TYROSINE RECOMBINASE XERC"/>
    <property type="match status" value="1"/>
</dbReference>
<comment type="similarity">
    <text evidence="3">Belongs to the 'phage' integrase family.</text>
</comment>
<evidence type="ECO:0000256" key="3">
    <source>
        <dbReference type="ARBA" id="ARBA00008857"/>
    </source>
</evidence>
<dbReference type="OrthoDB" id="9771888at2"/>
<keyword evidence="15" id="KW-1185">Reference proteome</keyword>
<dbReference type="AlphaFoldDB" id="A0A1M5TP46"/>
<dbReference type="STRING" id="1121306.SAMN02745196_00659"/>
<evidence type="ECO:0000256" key="2">
    <source>
        <dbReference type="ARBA" id="ARBA00004496"/>
    </source>
</evidence>
<keyword evidence="5" id="KW-0132">Cell division</keyword>
<evidence type="ECO:0000256" key="7">
    <source>
        <dbReference type="ARBA" id="ARBA00022908"/>
    </source>
</evidence>
<evidence type="ECO:0000313" key="14">
    <source>
        <dbReference type="EMBL" id="SHH52441.1"/>
    </source>
</evidence>
<dbReference type="PANTHER" id="PTHR30349">
    <property type="entry name" value="PHAGE INTEGRASE-RELATED"/>
    <property type="match status" value="1"/>
</dbReference>
<feature type="domain" description="Tyr recombinase" evidence="12">
    <location>
        <begin position="135"/>
        <end position="324"/>
    </location>
</feature>
<evidence type="ECO:0000256" key="1">
    <source>
        <dbReference type="ARBA" id="ARBA00003283"/>
    </source>
</evidence>
<dbReference type="InterPro" id="IPR004107">
    <property type="entry name" value="Integrase_SAM-like_N"/>
</dbReference>
<evidence type="ECO:0000256" key="11">
    <source>
        <dbReference type="PROSITE-ProRule" id="PRU01248"/>
    </source>
</evidence>
<comment type="function">
    <text evidence="1">Site-specific tyrosine recombinase, which acts by catalyzing the cutting and rejoining of the recombining DNA molecules.</text>
</comment>
<dbReference type="GO" id="GO:0051301">
    <property type="term" value="P:cell division"/>
    <property type="evidence" value="ECO:0007669"/>
    <property type="project" value="UniProtKB-KW"/>
</dbReference>
<evidence type="ECO:0000256" key="6">
    <source>
        <dbReference type="ARBA" id="ARBA00022829"/>
    </source>
</evidence>
<dbReference type="RefSeq" id="WP_072830009.1">
    <property type="nucleotide sequence ID" value="NZ_FQXP01000003.1"/>
</dbReference>
<dbReference type="GO" id="GO:0003677">
    <property type="term" value="F:DNA binding"/>
    <property type="evidence" value="ECO:0007669"/>
    <property type="project" value="UniProtKB-UniRule"/>
</dbReference>
<keyword evidence="10" id="KW-0131">Cell cycle</keyword>
<dbReference type="Pfam" id="PF00589">
    <property type="entry name" value="Phage_integrase"/>
    <property type="match status" value="1"/>
</dbReference>
<dbReference type="Gene3D" id="1.10.150.130">
    <property type="match status" value="1"/>
</dbReference>
<name>A0A1M5TP46_9CLOT</name>
<dbReference type="PROSITE" id="PS51900">
    <property type="entry name" value="CB"/>
    <property type="match status" value="1"/>
</dbReference>
<evidence type="ECO:0000259" key="13">
    <source>
        <dbReference type="PROSITE" id="PS51900"/>
    </source>
</evidence>
<sequence>MDNKEVVLGSKFYIDSIKQQGQTHFIRHFLNSKRTKSENTSKSYEKDILDFFNVENVEEISLEDIRKVNIFHAESYIMYLKEQGYSSATINRKLSSLSSLYGWLLKFSKNYEGRGIISFNPFSSLKEERPTIVNKETEFLTKDEVIKLLNSIDTDSLIGLRNKAILSLALTTALRKSEIINIKIKDIKTYGEFDVVNVIRKGGKQDIVKLQSKVKELIVEYIHRSNRDLYEDEDSYLFLGHSTNGLNNKKLNPNSLNLIIDKVTKEAGIKKKLRVHSTRHTAITMAIMEGASAEKIRDFAAHKNLSTTNRYIHSVDKLKNNAGDLIDIL</sequence>
<evidence type="ECO:0000259" key="12">
    <source>
        <dbReference type="PROSITE" id="PS51898"/>
    </source>
</evidence>
<evidence type="ECO:0000256" key="10">
    <source>
        <dbReference type="ARBA" id="ARBA00023306"/>
    </source>
</evidence>
<keyword evidence="4" id="KW-0963">Cytoplasm</keyword>
<dbReference type="Proteomes" id="UP000184526">
    <property type="component" value="Unassembled WGS sequence"/>
</dbReference>
<keyword evidence="7" id="KW-0229">DNA integration</keyword>
<dbReference type="EMBL" id="FQXP01000003">
    <property type="protein sequence ID" value="SHH52441.1"/>
    <property type="molecule type" value="Genomic_DNA"/>
</dbReference>
<dbReference type="InterPro" id="IPR002104">
    <property type="entry name" value="Integrase_catalytic"/>
</dbReference>
<dbReference type="SUPFAM" id="SSF56349">
    <property type="entry name" value="DNA breaking-rejoining enzymes"/>
    <property type="match status" value="1"/>
</dbReference>
<keyword evidence="6" id="KW-0159">Chromosome partition</keyword>
<evidence type="ECO:0000256" key="8">
    <source>
        <dbReference type="ARBA" id="ARBA00023125"/>
    </source>
</evidence>
<dbReference type="GO" id="GO:0005737">
    <property type="term" value="C:cytoplasm"/>
    <property type="evidence" value="ECO:0007669"/>
    <property type="project" value="UniProtKB-SubCell"/>
</dbReference>
<keyword evidence="9" id="KW-0233">DNA recombination</keyword>
<organism evidence="14 15">
    <name type="scientific">Clostridium collagenovorans DSM 3089</name>
    <dbReference type="NCBI Taxonomy" id="1121306"/>
    <lineage>
        <taxon>Bacteria</taxon>
        <taxon>Bacillati</taxon>
        <taxon>Bacillota</taxon>
        <taxon>Clostridia</taxon>
        <taxon>Eubacteriales</taxon>
        <taxon>Clostridiaceae</taxon>
        <taxon>Clostridium</taxon>
    </lineage>
</organism>
<proteinExistence type="inferred from homology"/>
<protein>
    <submittedName>
        <fullName evidence="14">Integrase/recombinase XerD</fullName>
    </submittedName>
</protein>
<evidence type="ECO:0000256" key="9">
    <source>
        <dbReference type="ARBA" id="ARBA00023172"/>
    </source>
</evidence>
<accession>A0A1M5TP46</accession>
<dbReference type="GO" id="GO:0006310">
    <property type="term" value="P:DNA recombination"/>
    <property type="evidence" value="ECO:0007669"/>
    <property type="project" value="UniProtKB-KW"/>
</dbReference>
<dbReference type="GO" id="GO:0007059">
    <property type="term" value="P:chromosome segregation"/>
    <property type="evidence" value="ECO:0007669"/>
    <property type="project" value="UniProtKB-KW"/>
</dbReference>
<dbReference type="GO" id="GO:0015074">
    <property type="term" value="P:DNA integration"/>
    <property type="evidence" value="ECO:0007669"/>
    <property type="project" value="UniProtKB-KW"/>
</dbReference>
<evidence type="ECO:0000256" key="4">
    <source>
        <dbReference type="ARBA" id="ARBA00022490"/>
    </source>
</evidence>
<dbReference type="PROSITE" id="PS51898">
    <property type="entry name" value="TYR_RECOMBINASE"/>
    <property type="match status" value="1"/>
</dbReference>
<feature type="domain" description="Core-binding (CB)" evidence="13">
    <location>
        <begin position="20"/>
        <end position="105"/>
    </location>
</feature>
<dbReference type="InterPro" id="IPR050090">
    <property type="entry name" value="Tyrosine_recombinase_XerCD"/>
</dbReference>
<keyword evidence="8 11" id="KW-0238">DNA-binding</keyword>
<reference evidence="14 15" key="1">
    <citation type="submission" date="2016-11" db="EMBL/GenBank/DDBJ databases">
        <authorList>
            <person name="Jaros S."/>
            <person name="Januszkiewicz K."/>
            <person name="Wedrychowicz H."/>
        </authorList>
    </citation>
    <scope>NUCLEOTIDE SEQUENCE [LARGE SCALE GENOMIC DNA]</scope>
    <source>
        <strain evidence="14 15">DSM 3089</strain>
    </source>
</reference>
<dbReference type="InterPro" id="IPR013762">
    <property type="entry name" value="Integrase-like_cat_sf"/>
</dbReference>
<dbReference type="InterPro" id="IPR044068">
    <property type="entry name" value="CB"/>
</dbReference>
<evidence type="ECO:0000313" key="15">
    <source>
        <dbReference type="Proteomes" id="UP000184526"/>
    </source>
</evidence>
<comment type="subcellular location">
    <subcellularLocation>
        <location evidence="2">Cytoplasm</location>
    </subcellularLocation>
</comment>